<dbReference type="InterPro" id="IPR006121">
    <property type="entry name" value="HMA_dom"/>
</dbReference>
<dbReference type="SUPFAM" id="SSF55008">
    <property type="entry name" value="HMA, heavy metal-associated domain"/>
    <property type="match status" value="1"/>
</dbReference>
<dbReference type="CDD" id="cd00371">
    <property type="entry name" value="HMA"/>
    <property type="match status" value="1"/>
</dbReference>
<protein>
    <submittedName>
        <fullName evidence="2">ATPase P</fullName>
    </submittedName>
</protein>
<reference evidence="2" key="1">
    <citation type="submission" date="2019-12" db="EMBL/GenBank/DDBJ databases">
        <title>Comparative genomics gives insights into the taxonomy of the Azoarcus-Aromatoleum group and reveals separate origins of nif in the plant-associated Azoarcus and non-plant-associated Aromatoleum sub-groups.</title>
        <authorList>
            <person name="Lafos M."/>
            <person name="Maluk M."/>
            <person name="Batista M."/>
            <person name="Junghare M."/>
            <person name="Carmona M."/>
            <person name="Faoro H."/>
            <person name="Cruz L.M."/>
            <person name="Battistoni F."/>
            <person name="De Souza E."/>
            <person name="Pedrosa F."/>
            <person name="Chen W.-M."/>
            <person name="Poole P.S."/>
            <person name="Dixon R.A."/>
            <person name="James E.K."/>
        </authorList>
    </citation>
    <scope>NUCLEOTIDE SEQUENCE</scope>
    <source>
        <strain evidence="2">NSC3</strain>
    </source>
</reference>
<gene>
    <name evidence="2" type="ORF">GPA21_01325</name>
</gene>
<evidence type="ECO:0000313" key="2">
    <source>
        <dbReference type="EMBL" id="NMG01616.1"/>
    </source>
</evidence>
<dbReference type="EMBL" id="WTVM01000004">
    <property type="protein sequence ID" value="NMG01616.1"/>
    <property type="molecule type" value="Genomic_DNA"/>
</dbReference>
<dbReference type="AlphaFoldDB" id="A0A972F5F0"/>
<feature type="domain" description="HMA" evidence="1">
    <location>
        <begin position="2"/>
        <end position="67"/>
    </location>
</feature>
<comment type="caution">
    <text evidence="2">The sequence shown here is derived from an EMBL/GenBank/DDBJ whole genome shotgun (WGS) entry which is preliminary data.</text>
</comment>
<dbReference type="Proteomes" id="UP000599523">
    <property type="component" value="Unassembled WGS sequence"/>
</dbReference>
<proteinExistence type="predicted"/>
<dbReference type="GO" id="GO:0046872">
    <property type="term" value="F:metal ion binding"/>
    <property type="evidence" value="ECO:0007669"/>
    <property type="project" value="InterPro"/>
</dbReference>
<keyword evidence="3" id="KW-1185">Reference proteome</keyword>
<evidence type="ECO:0000259" key="1">
    <source>
        <dbReference type="PROSITE" id="PS50846"/>
    </source>
</evidence>
<sequence>MPMTELTIKGMRDEQCLRLVTNAIQDLPGIGYLEISLDTGAASIEHSSFVSEADVRAAIEEAGYETA</sequence>
<name>A0A972F5F0_9RHOO</name>
<dbReference type="Gene3D" id="3.30.70.100">
    <property type="match status" value="1"/>
</dbReference>
<evidence type="ECO:0000313" key="3">
    <source>
        <dbReference type="Proteomes" id="UP000599523"/>
    </source>
</evidence>
<organism evidence="2 3">
    <name type="scientific">Azoarcus taiwanensis</name>
    <dbReference type="NCBI Taxonomy" id="666964"/>
    <lineage>
        <taxon>Bacteria</taxon>
        <taxon>Pseudomonadati</taxon>
        <taxon>Pseudomonadota</taxon>
        <taxon>Betaproteobacteria</taxon>
        <taxon>Rhodocyclales</taxon>
        <taxon>Zoogloeaceae</taxon>
        <taxon>Azoarcus</taxon>
    </lineage>
</organism>
<dbReference type="RefSeq" id="WP_168986408.1">
    <property type="nucleotide sequence ID" value="NZ_CAWPHM010000275.1"/>
</dbReference>
<dbReference type="InterPro" id="IPR036163">
    <property type="entry name" value="HMA_dom_sf"/>
</dbReference>
<accession>A0A972F5F0</accession>
<dbReference type="Pfam" id="PF00403">
    <property type="entry name" value="HMA"/>
    <property type="match status" value="1"/>
</dbReference>
<dbReference type="PROSITE" id="PS50846">
    <property type="entry name" value="HMA_2"/>
    <property type="match status" value="1"/>
</dbReference>